<evidence type="ECO:0000313" key="3">
    <source>
        <dbReference type="Proteomes" id="UP000630887"/>
    </source>
</evidence>
<sequence length="690" mass="74142">MFARRLLAGAVTAAAAASAALLSGQSPAAAYEVSSISASSWAYTNSHDSSASFVKLAVDTPVGRQEPAGGTKYKARFYFTFDLARLNGKKLYEANLLARERSAADCTAPAPLELWRTAPIGSAPTWNNPPAELEKLGTPVPGVNYECPGYLVFDLRETVLAAQARGDAQLTLELRIADAAEGDRLFGRTFVYRPDLQYKANTVPVVSAVKLYHQNTCATQAAPTTVSGLGTTLSAKVVDPDVEPVGAEFATWPVDQPEQRRTYTGYGYSRGDIRRDVPTNVYAHGAVVAWSAQATDTHDLSEWAAPCYFTVDSVAPAKAPLVSSELYPQGGPASGGVGVPGTFVLDAQGDPDVVRYEFRDGQGGQQIVEAPAPGAPVTVTYTPNRQGQATLYARAIDRAGNRSPETSYSFLVRDTRPGVTVEMNGLHLTSRLLLTPTIEGVTEYRYRLDGGPEQTVPAGQDGKAVAELVFTEPGWPRLTVTSYTAAGPAGVWSETIRVSDAPAVGSSGYDGFAWHMALVGKPLTWTFRPGAPNVVAYEYQLNWDQELLRVDADTSGVAVFDWTPTEPGVWQSLIRSVYADGTTSEWNYDQSILIQDARPYIDSYLYNPWYAAGGVGVASTFTVYEEIPGVTAFVLKLNDGAEFTVSAEGSNTVWVELAPDRAGENVLTAQARFEDGSLSPARVWTFLVAE</sequence>
<keyword evidence="3" id="KW-1185">Reference proteome</keyword>
<dbReference type="Proteomes" id="UP000630887">
    <property type="component" value="Unassembled WGS sequence"/>
</dbReference>
<dbReference type="AlphaFoldDB" id="A0A8J3L7L5"/>
<dbReference type="EMBL" id="BONI01000076">
    <property type="protein sequence ID" value="GIG09966.1"/>
    <property type="molecule type" value="Genomic_DNA"/>
</dbReference>
<feature type="signal peptide" evidence="1">
    <location>
        <begin position="1"/>
        <end position="28"/>
    </location>
</feature>
<dbReference type="RefSeq" id="WP_203697598.1">
    <property type="nucleotide sequence ID" value="NZ_BAAALC010000075.1"/>
</dbReference>
<organism evidence="2 3">
    <name type="scientific">Catellatospora coxensis</name>
    <dbReference type="NCBI Taxonomy" id="310354"/>
    <lineage>
        <taxon>Bacteria</taxon>
        <taxon>Bacillati</taxon>
        <taxon>Actinomycetota</taxon>
        <taxon>Actinomycetes</taxon>
        <taxon>Micromonosporales</taxon>
        <taxon>Micromonosporaceae</taxon>
        <taxon>Catellatospora</taxon>
    </lineage>
</organism>
<name>A0A8J3L7L5_9ACTN</name>
<evidence type="ECO:0000313" key="2">
    <source>
        <dbReference type="EMBL" id="GIG09966.1"/>
    </source>
</evidence>
<gene>
    <name evidence="2" type="ORF">Cco03nite_66660</name>
</gene>
<accession>A0A8J3L7L5</accession>
<evidence type="ECO:0000256" key="1">
    <source>
        <dbReference type="SAM" id="SignalP"/>
    </source>
</evidence>
<reference evidence="2 3" key="1">
    <citation type="submission" date="2021-01" db="EMBL/GenBank/DDBJ databases">
        <title>Whole genome shotgun sequence of Catellatospora coxensis NBRC 107359.</title>
        <authorList>
            <person name="Komaki H."/>
            <person name="Tamura T."/>
        </authorList>
    </citation>
    <scope>NUCLEOTIDE SEQUENCE [LARGE SCALE GENOMIC DNA]</scope>
    <source>
        <strain evidence="2 3">NBRC 107359</strain>
    </source>
</reference>
<feature type="chain" id="PRO_5038823716" description="DNRLRE domain-containing protein" evidence="1">
    <location>
        <begin position="29"/>
        <end position="690"/>
    </location>
</feature>
<keyword evidence="1" id="KW-0732">Signal</keyword>
<protein>
    <recommendedName>
        <fullName evidence="4">DNRLRE domain-containing protein</fullName>
    </recommendedName>
</protein>
<proteinExistence type="predicted"/>
<evidence type="ECO:0008006" key="4">
    <source>
        <dbReference type="Google" id="ProtNLM"/>
    </source>
</evidence>
<comment type="caution">
    <text evidence="2">The sequence shown here is derived from an EMBL/GenBank/DDBJ whole genome shotgun (WGS) entry which is preliminary data.</text>
</comment>